<name>A0A3P7DVY9_WUCBA</name>
<keyword evidence="3" id="KW-1185">Reference proteome</keyword>
<proteinExistence type="predicted"/>
<dbReference type="Pfam" id="PF00567">
    <property type="entry name" value="TUDOR"/>
    <property type="match status" value="1"/>
</dbReference>
<organism evidence="2 3">
    <name type="scientific">Wuchereria bancrofti</name>
    <dbReference type="NCBI Taxonomy" id="6293"/>
    <lineage>
        <taxon>Eukaryota</taxon>
        <taxon>Metazoa</taxon>
        <taxon>Ecdysozoa</taxon>
        <taxon>Nematoda</taxon>
        <taxon>Chromadorea</taxon>
        <taxon>Rhabditida</taxon>
        <taxon>Spirurina</taxon>
        <taxon>Spiruromorpha</taxon>
        <taxon>Filarioidea</taxon>
        <taxon>Onchocercidae</taxon>
        <taxon>Wuchereria</taxon>
    </lineage>
</organism>
<dbReference type="InterPro" id="IPR002999">
    <property type="entry name" value="Tudor"/>
</dbReference>
<dbReference type="EMBL" id="UYWW01005612">
    <property type="protein sequence ID" value="VDM14260.1"/>
    <property type="molecule type" value="Genomic_DNA"/>
</dbReference>
<dbReference type="AlphaFoldDB" id="A0A3P7DVY9"/>
<dbReference type="Gene3D" id="2.30.30.140">
    <property type="match status" value="1"/>
</dbReference>
<dbReference type="SUPFAM" id="SSF63748">
    <property type="entry name" value="Tudor/PWWP/MBT"/>
    <property type="match status" value="1"/>
</dbReference>
<protein>
    <recommendedName>
        <fullName evidence="1">Tudor domain-containing protein</fullName>
    </recommendedName>
</protein>
<feature type="domain" description="Tudor" evidence="1">
    <location>
        <begin position="45"/>
        <end position="133"/>
    </location>
</feature>
<gene>
    <name evidence="2" type="ORF">WBA_LOCUS7646</name>
</gene>
<accession>A0A3P7DVY9</accession>
<dbReference type="OrthoDB" id="6407164at2759"/>
<dbReference type="CDD" id="cd20379">
    <property type="entry name" value="Tudor_dTUD-like"/>
    <property type="match status" value="1"/>
</dbReference>
<evidence type="ECO:0000313" key="2">
    <source>
        <dbReference type="EMBL" id="VDM14260.1"/>
    </source>
</evidence>
<sequence length="231" mass="26126">MGKPVQVELLKPMTENQFLQWPMMFYVFTEIHECEAENLLINNEDLDGHIAAHFKRAPQVTHVVENELLVAAPREPNQVPLRCRVLEKLDDEKIRIYALDIGQTLVVQMSELKIISEYLASIPARATPCVLYGVIKPTAIFAKVARRILENINRLAVLVVSFDGGIALVRAFKLNGLPVTEIAQILAYEGACDYKPPNKRKIYPRETILSLRAQKRKLSISNREVADAILI</sequence>
<reference evidence="2 3" key="1">
    <citation type="submission" date="2018-11" db="EMBL/GenBank/DDBJ databases">
        <authorList>
            <consortium name="Pathogen Informatics"/>
        </authorList>
    </citation>
    <scope>NUCLEOTIDE SEQUENCE [LARGE SCALE GENOMIC DNA]</scope>
</reference>
<evidence type="ECO:0000259" key="1">
    <source>
        <dbReference type="Pfam" id="PF00567"/>
    </source>
</evidence>
<evidence type="ECO:0000313" key="3">
    <source>
        <dbReference type="Proteomes" id="UP000270924"/>
    </source>
</evidence>
<dbReference type="Proteomes" id="UP000270924">
    <property type="component" value="Unassembled WGS sequence"/>
</dbReference>
<dbReference type="InParanoid" id="A0A3P7DVY9"/>